<keyword evidence="6" id="KW-1185">Reference proteome</keyword>
<dbReference type="InterPro" id="IPR011008">
    <property type="entry name" value="Dimeric_a/b-barrel"/>
</dbReference>
<dbReference type="GO" id="GO:0043200">
    <property type="term" value="P:response to amino acid"/>
    <property type="evidence" value="ECO:0007669"/>
    <property type="project" value="TreeGrafter"/>
</dbReference>
<feature type="domain" description="HTH asnC-type" evidence="4">
    <location>
        <begin position="10"/>
        <end position="71"/>
    </location>
</feature>
<dbReference type="GO" id="GO:0006355">
    <property type="term" value="P:regulation of DNA-templated transcription"/>
    <property type="evidence" value="ECO:0007669"/>
    <property type="project" value="UniProtKB-ARBA"/>
</dbReference>
<comment type="caution">
    <text evidence="5">The sequence shown here is derived from an EMBL/GenBank/DDBJ whole genome shotgun (WGS) entry which is preliminary data.</text>
</comment>
<dbReference type="InterPro" id="IPR000485">
    <property type="entry name" value="AsnC-type_HTH_dom"/>
</dbReference>
<evidence type="ECO:0000256" key="1">
    <source>
        <dbReference type="ARBA" id="ARBA00023015"/>
    </source>
</evidence>
<dbReference type="GO" id="GO:0043565">
    <property type="term" value="F:sequence-specific DNA binding"/>
    <property type="evidence" value="ECO:0007669"/>
    <property type="project" value="InterPro"/>
</dbReference>
<reference evidence="5 6" key="1">
    <citation type="journal article" date="2015" name="Int. J. Syst. Evol. Microbiol.">
        <title>Gemmobacter intermedius sp. nov., isolated from a white stork (Ciconia ciconia).</title>
        <authorList>
            <person name="Kampfer P."/>
            <person name="Jerzak L."/>
            <person name="Wilharm G."/>
            <person name="Golke J."/>
            <person name="Busse H.J."/>
            <person name="Glaeser S.P."/>
        </authorList>
    </citation>
    <scope>NUCLEOTIDE SEQUENCE [LARGE SCALE GENOMIC DNA]</scope>
    <source>
        <strain evidence="5 6">119/4</strain>
    </source>
</reference>
<name>A0A3S3UXM7_9RHOB</name>
<protein>
    <submittedName>
        <fullName evidence="5">Lrp/AsnC family transcriptional regulator</fullName>
    </submittedName>
</protein>
<dbReference type="RefSeq" id="WP_128490583.1">
    <property type="nucleotide sequence ID" value="NZ_JBHLXB010000027.1"/>
</dbReference>
<accession>A0A3S3UXM7</accession>
<dbReference type="SUPFAM" id="SSF46785">
    <property type="entry name" value="Winged helix' DNA-binding domain"/>
    <property type="match status" value="1"/>
</dbReference>
<dbReference type="Gene3D" id="3.30.70.920">
    <property type="match status" value="1"/>
</dbReference>
<evidence type="ECO:0000256" key="2">
    <source>
        <dbReference type="ARBA" id="ARBA00023125"/>
    </source>
</evidence>
<evidence type="ECO:0000259" key="4">
    <source>
        <dbReference type="PROSITE" id="PS50956"/>
    </source>
</evidence>
<dbReference type="PROSITE" id="PS00519">
    <property type="entry name" value="HTH_ASNC_1"/>
    <property type="match status" value="1"/>
</dbReference>
<dbReference type="SMART" id="SM00344">
    <property type="entry name" value="HTH_ASNC"/>
    <property type="match status" value="1"/>
</dbReference>
<gene>
    <name evidence="5" type="ORF">EP867_16570</name>
</gene>
<dbReference type="InterPro" id="IPR036388">
    <property type="entry name" value="WH-like_DNA-bd_sf"/>
</dbReference>
<dbReference type="PROSITE" id="PS50956">
    <property type="entry name" value="HTH_ASNC_2"/>
    <property type="match status" value="1"/>
</dbReference>
<dbReference type="EMBL" id="SBLC01000039">
    <property type="protein sequence ID" value="RWY38202.1"/>
    <property type="molecule type" value="Genomic_DNA"/>
</dbReference>
<dbReference type="InterPro" id="IPR036390">
    <property type="entry name" value="WH_DNA-bd_sf"/>
</dbReference>
<dbReference type="Gene3D" id="1.10.10.10">
    <property type="entry name" value="Winged helix-like DNA-binding domain superfamily/Winged helix DNA-binding domain"/>
    <property type="match status" value="1"/>
</dbReference>
<dbReference type="SUPFAM" id="SSF54909">
    <property type="entry name" value="Dimeric alpha+beta barrel"/>
    <property type="match status" value="1"/>
</dbReference>
<dbReference type="Pfam" id="PF13412">
    <property type="entry name" value="HTH_24"/>
    <property type="match status" value="1"/>
</dbReference>
<dbReference type="Proteomes" id="UP000287168">
    <property type="component" value="Unassembled WGS sequence"/>
</dbReference>
<dbReference type="PANTHER" id="PTHR30154:SF34">
    <property type="entry name" value="TRANSCRIPTIONAL REGULATOR AZLB"/>
    <property type="match status" value="1"/>
</dbReference>
<dbReference type="AlphaFoldDB" id="A0A3S3UXM7"/>
<keyword evidence="1" id="KW-0805">Transcription regulation</keyword>
<dbReference type="CDD" id="cd00090">
    <property type="entry name" value="HTH_ARSR"/>
    <property type="match status" value="1"/>
</dbReference>
<keyword evidence="3" id="KW-0804">Transcription</keyword>
<evidence type="ECO:0000313" key="5">
    <source>
        <dbReference type="EMBL" id="RWY38202.1"/>
    </source>
</evidence>
<keyword evidence="2" id="KW-0238">DNA-binding</keyword>
<dbReference type="InterPro" id="IPR011991">
    <property type="entry name" value="ArsR-like_HTH"/>
</dbReference>
<dbReference type="Pfam" id="PF01037">
    <property type="entry name" value="AsnC_trans_reg"/>
    <property type="match status" value="1"/>
</dbReference>
<dbReference type="InterPro" id="IPR019887">
    <property type="entry name" value="Tscrpt_reg_AsnC/Lrp_C"/>
</dbReference>
<dbReference type="OrthoDB" id="8085200at2"/>
<dbReference type="InterPro" id="IPR019888">
    <property type="entry name" value="Tscrpt_reg_AsnC-like"/>
</dbReference>
<dbReference type="FunFam" id="1.10.10.10:FF:000186">
    <property type="entry name" value="AsnC family transcriptional regulator"/>
    <property type="match status" value="1"/>
</dbReference>
<sequence length="162" mass="18491">MMKSDSSLRIDDIDRRILRELGRDGRLSNQDLAEKVGLSASPCWQRTRKLEAEGVIQGYRAMINREALGMGETVLIEVTLDRHDDAILETFGREMARMEEVLEVWLTTGEYDYLIKVAVNGTRGYEEFLRRKLYKVAGIRHSRSSFALRCLKEGGVPVPLSE</sequence>
<dbReference type="PRINTS" id="PR00033">
    <property type="entry name" value="HTHASNC"/>
</dbReference>
<dbReference type="InterPro" id="IPR019885">
    <property type="entry name" value="Tscrpt_reg_HTH_AsnC-type_CS"/>
</dbReference>
<dbReference type="PANTHER" id="PTHR30154">
    <property type="entry name" value="LEUCINE-RESPONSIVE REGULATORY PROTEIN"/>
    <property type="match status" value="1"/>
</dbReference>
<evidence type="ECO:0000256" key="3">
    <source>
        <dbReference type="ARBA" id="ARBA00023163"/>
    </source>
</evidence>
<evidence type="ECO:0000313" key="6">
    <source>
        <dbReference type="Proteomes" id="UP000287168"/>
    </source>
</evidence>
<organism evidence="5 6">
    <name type="scientific">Falsigemmobacter intermedius</name>
    <dbReference type="NCBI Taxonomy" id="1553448"/>
    <lineage>
        <taxon>Bacteria</taxon>
        <taxon>Pseudomonadati</taxon>
        <taxon>Pseudomonadota</taxon>
        <taxon>Alphaproteobacteria</taxon>
        <taxon>Rhodobacterales</taxon>
        <taxon>Paracoccaceae</taxon>
        <taxon>Falsigemmobacter</taxon>
    </lineage>
</organism>
<proteinExistence type="predicted"/>
<dbReference type="GO" id="GO:0005829">
    <property type="term" value="C:cytosol"/>
    <property type="evidence" value="ECO:0007669"/>
    <property type="project" value="TreeGrafter"/>
</dbReference>